<evidence type="ECO:0000313" key="1">
    <source>
        <dbReference type="EMBL" id="GFE65088.1"/>
    </source>
</evidence>
<dbReference type="RefSeq" id="WP_159806744.1">
    <property type="nucleotide sequence ID" value="NZ_BLJE01000002.1"/>
</dbReference>
<reference evidence="1 2" key="1">
    <citation type="submission" date="2019-12" db="EMBL/GenBank/DDBJ databases">
        <title>Litoreibacter badius sp. nov., a novel bacteriochlorophyll a-containing bacterium in the genus Litoreibacter.</title>
        <authorList>
            <person name="Kanamuro M."/>
            <person name="Takabe Y."/>
            <person name="Mori K."/>
            <person name="Takaichi S."/>
            <person name="Hanada S."/>
        </authorList>
    </citation>
    <scope>NUCLEOTIDE SEQUENCE [LARGE SCALE GENOMIC DNA]</scope>
    <source>
        <strain evidence="1 2">K6</strain>
    </source>
</reference>
<gene>
    <name evidence="1" type="ORF">KIN_21620</name>
</gene>
<dbReference type="InterPro" id="IPR025534">
    <property type="entry name" value="DUF4420"/>
</dbReference>
<protein>
    <recommendedName>
        <fullName evidence="3">PD-(D/E)XK motif protein</fullName>
    </recommendedName>
</protein>
<sequence length="340" mass="37246">MTGDEIEEIWKSIEAEGASRTGWHARKISRGSPHDLLAGRKMPSSAVGLLYELDASSVPAGTEWPDGKGFRTDIDVVEPGSNGRLRVALELSGAQYRGVFAALCGDIAGVVMEQPPGRSGFGAFLRRLQAWQRFMQLHTDRGLSEEQIRGLFGEITVLEQILFPILGEVEATATWQGRHALHDFNRLGHALEVKSGAVSADSVMKISRLDQFDETTVRSLHVCFVPLKENGANGMSLPVLVARLRDRLKPHPGSLQRFEDLLVAAGYHDSRAANYSEPCLRACELQVFRVEGAFPRLRREELHTGIVAAKYSVSVGACSDFEIDATAFQNVFTGDDDVVG</sequence>
<accession>A0A6N6JIH9</accession>
<dbReference type="AlphaFoldDB" id="A0A6N6JIH9"/>
<evidence type="ECO:0008006" key="3">
    <source>
        <dbReference type="Google" id="ProtNLM"/>
    </source>
</evidence>
<comment type="caution">
    <text evidence="1">The sequence shown here is derived from an EMBL/GenBank/DDBJ whole genome shotgun (WGS) entry which is preliminary data.</text>
</comment>
<proteinExistence type="predicted"/>
<dbReference type="EMBL" id="BLJE01000002">
    <property type="protein sequence ID" value="GFE65088.1"/>
    <property type="molecule type" value="Genomic_DNA"/>
</dbReference>
<name>A0A6N6JIH9_9RHOB</name>
<dbReference type="Proteomes" id="UP000436822">
    <property type="component" value="Unassembled WGS sequence"/>
</dbReference>
<dbReference type="Pfam" id="PF14390">
    <property type="entry name" value="DUF4420"/>
    <property type="match status" value="1"/>
</dbReference>
<dbReference type="OrthoDB" id="2808696at2"/>
<evidence type="ECO:0000313" key="2">
    <source>
        <dbReference type="Proteomes" id="UP000436822"/>
    </source>
</evidence>
<organism evidence="1 2">
    <name type="scientific">Litoreibacter roseus</name>
    <dbReference type="NCBI Taxonomy" id="2601869"/>
    <lineage>
        <taxon>Bacteria</taxon>
        <taxon>Pseudomonadati</taxon>
        <taxon>Pseudomonadota</taxon>
        <taxon>Alphaproteobacteria</taxon>
        <taxon>Rhodobacterales</taxon>
        <taxon>Roseobacteraceae</taxon>
        <taxon>Litoreibacter</taxon>
    </lineage>
</organism>
<keyword evidence="2" id="KW-1185">Reference proteome</keyword>